<dbReference type="Proteomes" id="UP000799118">
    <property type="component" value="Unassembled WGS sequence"/>
</dbReference>
<keyword evidence="1" id="KW-0812">Transmembrane</keyword>
<accession>A0A6A4H189</accession>
<feature type="transmembrane region" description="Helical" evidence="1">
    <location>
        <begin position="6"/>
        <end position="27"/>
    </location>
</feature>
<protein>
    <submittedName>
        <fullName evidence="2">Uncharacterized protein</fullName>
    </submittedName>
</protein>
<dbReference type="EMBL" id="ML769621">
    <property type="protein sequence ID" value="KAE9391516.1"/>
    <property type="molecule type" value="Genomic_DNA"/>
</dbReference>
<sequence>MWTIQVIYGFQTTVLIVIPAFYSLCMLGGPHGHYDYHHSLASVPPFSFMCGNSFPSLFSNFSHHSACSTSGYTSTAHSFLSRYLNGRTLARRSSYTAPSQTFRARYHSSCPCFRDCNDVITTTDERDRQAFKVFEVAICDERVELVVHDLMRSTHTHQMPEQRHMYAPEDGV</sequence>
<reference evidence="2" key="1">
    <citation type="journal article" date="2019" name="Environ. Microbiol.">
        <title>Fungal ecological strategies reflected in gene transcription - a case study of two litter decomposers.</title>
        <authorList>
            <person name="Barbi F."/>
            <person name="Kohler A."/>
            <person name="Barry K."/>
            <person name="Baskaran P."/>
            <person name="Daum C."/>
            <person name="Fauchery L."/>
            <person name="Ihrmark K."/>
            <person name="Kuo A."/>
            <person name="LaButti K."/>
            <person name="Lipzen A."/>
            <person name="Morin E."/>
            <person name="Grigoriev I.V."/>
            <person name="Henrissat B."/>
            <person name="Lindahl B."/>
            <person name="Martin F."/>
        </authorList>
    </citation>
    <scope>NUCLEOTIDE SEQUENCE</scope>
    <source>
        <strain evidence="2">JB14</strain>
    </source>
</reference>
<evidence type="ECO:0000313" key="3">
    <source>
        <dbReference type="Proteomes" id="UP000799118"/>
    </source>
</evidence>
<keyword evidence="3" id="KW-1185">Reference proteome</keyword>
<keyword evidence="1" id="KW-0472">Membrane</keyword>
<keyword evidence="1" id="KW-1133">Transmembrane helix</keyword>
<evidence type="ECO:0000256" key="1">
    <source>
        <dbReference type="SAM" id="Phobius"/>
    </source>
</evidence>
<name>A0A6A4H189_9AGAR</name>
<evidence type="ECO:0000313" key="2">
    <source>
        <dbReference type="EMBL" id="KAE9391516.1"/>
    </source>
</evidence>
<gene>
    <name evidence="2" type="ORF">BT96DRAFT_304335</name>
</gene>
<dbReference type="AlphaFoldDB" id="A0A6A4H189"/>
<organism evidence="2 3">
    <name type="scientific">Gymnopus androsaceus JB14</name>
    <dbReference type="NCBI Taxonomy" id="1447944"/>
    <lineage>
        <taxon>Eukaryota</taxon>
        <taxon>Fungi</taxon>
        <taxon>Dikarya</taxon>
        <taxon>Basidiomycota</taxon>
        <taxon>Agaricomycotina</taxon>
        <taxon>Agaricomycetes</taxon>
        <taxon>Agaricomycetidae</taxon>
        <taxon>Agaricales</taxon>
        <taxon>Marasmiineae</taxon>
        <taxon>Omphalotaceae</taxon>
        <taxon>Gymnopus</taxon>
    </lineage>
</organism>
<proteinExistence type="predicted"/>